<dbReference type="KEGG" id="slac:SKTS_02960"/>
<dbReference type="InterPro" id="IPR029057">
    <property type="entry name" value="PRTase-like"/>
</dbReference>
<accession>A0A6F8V7W6</accession>
<keyword evidence="5" id="KW-1185">Reference proteome</keyword>
<protein>
    <submittedName>
        <fullName evidence="4">Amidophosphoribosyltransferase</fullName>
    </submittedName>
</protein>
<evidence type="ECO:0000256" key="1">
    <source>
        <dbReference type="ARBA" id="ARBA00008007"/>
    </source>
</evidence>
<dbReference type="RefSeq" id="WP_244617413.1">
    <property type="nucleotide sequence ID" value="NZ_AP022853.1"/>
</dbReference>
<dbReference type="EMBL" id="AP022853">
    <property type="protein sequence ID" value="BCB25410.1"/>
    <property type="molecule type" value="Genomic_DNA"/>
</dbReference>
<evidence type="ECO:0000313" key="4">
    <source>
        <dbReference type="EMBL" id="BCB25410.1"/>
    </source>
</evidence>
<dbReference type="Proteomes" id="UP000502260">
    <property type="component" value="Chromosome"/>
</dbReference>
<dbReference type="InterPro" id="IPR044005">
    <property type="entry name" value="DZR_2"/>
</dbReference>
<keyword evidence="4" id="KW-0808">Transferase</keyword>
<keyword evidence="4" id="KW-0328">Glycosyltransferase</keyword>
<dbReference type="Gene3D" id="3.40.50.2020">
    <property type="match status" value="1"/>
</dbReference>
<organism evidence="4 5">
    <name type="scientific">Sulfurimicrobium lacus</name>
    <dbReference type="NCBI Taxonomy" id="2715678"/>
    <lineage>
        <taxon>Bacteria</taxon>
        <taxon>Pseudomonadati</taxon>
        <taxon>Pseudomonadota</taxon>
        <taxon>Betaproteobacteria</taxon>
        <taxon>Nitrosomonadales</taxon>
        <taxon>Sulfuricellaceae</taxon>
        <taxon>Sulfurimicrobium</taxon>
    </lineage>
</organism>
<dbReference type="PANTHER" id="PTHR47505">
    <property type="entry name" value="DNA UTILIZATION PROTEIN YHGH"/>
    <property type="match status" value="1"/>
</dbReference>
<feature type="domain" description="Double zinc ribbon" evidence="3">
    <location>
        <begin position="17"/>
        <end position="69"/>
    </location>
</feature>
<dbReference type="Pfam" id="PF00156">
    <property type="entry name" value="Pribosyltran"/>
    <property type="match status" value="1"/>
</dbReference>
<evidence type="ECO:0000259" key="3">
    <source>
        <dbReference type="Pfam" id="PF18912"/>
    </source>
</evidence>
<gene>
    <name evidence="4" type="primary">comF</name>
    <name evidence="4" type="ORF">SKTS_02960</name>
</gene>
<comment type="similarity">
    <text evidence="1">Belongs to the ComF/GntX family.</text>
</comment>
<dbReference type="AlphaFoldDB" id="A0A6F8V7W6"/>
<dbReference type="CDD" id="cd06223">
    <property type="entry name" value="PRTases_typeI"/>
    <property type="match status" value="1"/>
</dbReference>
<name>A0A6F8V7W6_9PROT</name>
<proteinExistence type="inferred from homology"/>
<dbReference type="Pfam" id="PF18912">
    <property type="entry name" value="DZR_2"/>
    <property type="match status" value="1"/>
</dbReference>
<evidence type="ECO:0000259" key="2">
    <source>
        <dbReference type="Pfam" id="PF00156"/>
    </source>
</evidence>
<feature type="domain" description="Phosphoribosyltransferase" evidence="2">
    <location>
        <begin position="142"/>
        <end position="232"/>
    </location>
</feature>
<dbReference type="InterPro" id="IPR051910">
    <property type="entry name" value="ComF/GntX_DNA_util-trans"/>
</dbReference>
<reference evidence="5" key="1">
    <citation type="submission" date="2020-03" db="EMBL/GenBank/DDBJ databases">
        <title>Complete genome sequence of sulfur-oxidizing bacterium skT11.</title>
        <authorList>
            <person name="Kanda M."/>
            <person name="Kojima H."/>
            <person name="Fukui M."/>
        </authorList>
    </citation>
    <scope>NUCLEOTIDE SEQUENCE [LARGE SCALE GENOMIC DNA]</scope>
    <source>
        <strain evidence="5">skT11</strain>
    </source>
</reference>
<dbReference type="GO" id="GO:0016757">
    <property type="term" value="F:glycosyltransferase activity"/>
    <property type="evidence" value="ECO:0007669"/>
    <property type="project" value="UniProtKB-KW"/>
</dbReference>
<sequence>MSNYSSTILNGCAYFNHIILPHDCLLCGAPSGREALCPACHADLPWHRTPQCPRCALPTTGGTLCGHCLQQTPAFERTLAAFTYDFPLDTLIQALKYGHQLAVLVPLATALAQQVSAAPRPDVLIAMPLHPLRLRERGFNQALELAKIVARRLDIPLLTHGAERIRATVPQVGLPLKKRAGNLRGAFTCSLDLQGKHVAILDDVMTTGASLRELALTLRRQGAREISAWVVARTVGK</sequence>
<dbReference type="SUPFAM" id="SSF53271">
    <property type="entry name" value="PRTase-like"/>
    <property type="match status" value="1"/>
</dbReference>
<evidence type="ECO:0000313" key="5">
    <source>
        <dbReference type="Proteomes" id="UP000502260"/>
    </source>
</evidence>
<dbReference type="PANTHER" id="PTHR47505:SF1">
    <property type="entry name" value="DNA UTILIZATION PROTEIN YHGH"/>
    <property type="match status" value="1"/>
</dbReference>
<dbReference type="InterPro" id="IPR000836">
    <property type="entry name" value="PRTase_dom"/>
</dbReference>